<dbReference type="AlphaFoldDB" id="A0AA38GJQ8"/>
<name>A0AA38GJQ8_TAXCH</name>
<keyword evidence="3" id="KW-1185">Reference proteome</keyword>
<accession>A0AA38GJQ8</accession>
<feature type="compositionally biased region" description="Basic and acidic residues" evidence="1">
    <location>
        <begin position="38"/>
        <end position="48"/>
    </location>
</feature>
<feature type="region of interest" description="Disordered" evidence="1">
    <location>
        <begin position="38"/>
        <end position="57"/>
    </location>
</feature>
<sequence length="57" mass="6193">LDLPAPKSTEKESSHRSDGLLRNPIKRGKEAEAHHTLLSECFGKEGNGDHIPQSSEG</sequence>
<dbReference type="Proteomes" id="UP000824469">
    <property type="component" value="Unassembled WGS sequence"/>
</dbReference>
<evidence type="ECO:0000256" key="1">
    <source>
        <dbReference type="SAM" id="MobiDB-lite"/>
    </source>
</evidence>
<gene>
    <name evidence="2" type="ORF">KI387_017762</name>
</gene>
<proteinExistence type="predicted"/>
<dbReference type="EMBL" id="JAHRHJ020000003">
    <property type="protein sequence ID" value="KAH9323123.1"/>
    <property type="molecule type" value="Genomic_DNA"/>
</dbReference>
<feature type="compositionally biased region" description="Basic and acidic residues" evidence="1">
    <location>
        <begin position="8"/>
        <end position="19"/>
    </location>
</feature>
<comment type="caution">
    <text evidence="2">The sequence shown here is derived from an EMBL/GenBank/DDBJ whole genome shotgun (WGS) entry which is preliminary data.</text>
</comment>
<protein>
    <submittedName>
        <fullName evidence="2">Uncharacterized protein</fullName>
    </submittedName>
</protein>
<evidence type="ECO:0000313" key="2">
    <source>
        <dbReference type="EMBL" id="KAH9323123.1"/>
    </source>
</evidence>
<reference evidence="2 3" key="1">
    <citation type="journal article" date="2021" name="Nat. Plants">
        <title>The Taxus genome provides insights into paclitaxel biosynthesis.</title>
        <authorList>
            <person name="Xiong X."/>
            <person name="Gou J."/>
            <person name="Liao Q."/>
            <person name="Li Y."/>
            <person name="Zhou Q."/>
            <person name="Bi G."/>
            <person name="Li C."/>
            <person name="Du R."/>
            <person name="Wang X."/>
            <person name="Sun T."/>
            <person name="Guo L."/>
            <person name="Liang H."/>
            <person name="Lu P."/>
            <person name="Wu Y."/>
            <person name="Zhang Z."/>
            <person name="Ro D.K."/>
            <person name="Shang Y."/>
            <person name="Huang S."/>
            <person name="Yan J."/>
        </authorList>
    </citation>
    <scope>NUCLEOTIDE SEQUENCE [LARGE SCALE GENOMIC DNA]</scope>
    <source>
        <strain evidence="2">Ta-2019</strain>
    </source>
</reference>
<feature type="region of interest" description="Disordered" evidence="1">
    <location>
        <begin position="1"/>
        <end position="29"/>
    </location>
</feature>
<feature type="non-terminal residue" evidence="2">
    <location>
        <position position="1"/>
    </location>
</feature>
<organism evidence="2 3">
    <name type="scientific">Taxus chinensis</name>
    <name type="common">Chinese yew</name>
    <name type="synonym">Taxus wallichiana var. chinensis</name>
    <dbReference type="NCBI Taxonomy" id="29808"/>
    <lineage>
        <taxon>Eukaryota</taxon>
        <taxon>Viridiplantae</taxon>
        <taxon>Streptophyta</taxon>
        <taxon>Embryophyta</taxon>
        <taxon>Tracheophyta</taxon>
        <taxon>Spermatophyta</taxon>
        <taxon>Pinopsida</taxon>
        <taxon>Pinidae</taxon>
        <taxon>Conifers II</taxon>
        <taxon>Cupressales</taxon>
        <taxon>Taxaceae</taxon>
        <taxon>Taxus</taxon>
    </lineage>
</organism>
<evidence type="ECO:0000313" key="3">
    <source>
        <dbReference type="Proteomes" id="UP000824469"/>
    </source>
</evidence>